<gene>
    <name evidence="2" type="ORF">LZC94_16980</name>
</gene>
<sequence length="271" mass="29310">MGSAACAACSTLLGEIPEGTRLEKGNAYDGGLPGDGAPQDDGGIGDPGDGAVRPNSYCATLASTKTVTFCRDFDDGRIFSADFNIAAASGATILAATNEALSPPRALVVDIPASVQDPHALMYRYFDGIKPKDITLAFDMRIELAGSNAQEARVFEIISQFDTPNEHALLFHFNAGSAHIEEVFGLEPNAQWFDYPFLGGRHMETGKWSRVEVRIADNRLTAQLDGIKVVDQPLHKAWAPEPVELALGLPDVKYPGFAWRARYDNVVLDLR</sequence>
<keyword evidence="3" id="KW-1185">Reference proteome</keyword>
<reference evidence="2 3" key="1">
    <citation type="submission" date="2021-12" db="EMBL/GenBank/DDBJ databases">
        <title>Discovery of the Pendulisporaceae a myxobacterial family with distinct sporulation behavior and unique specialized metabolism.</title>
        <authorList>
            <person name="Garcia R."/>
            <person name="Popoff A."/>
            <person name="Bader C.D."/>
            <person name="Loehr J."/>
            <person name="Walesch S."/>
            <person name="Walt C."/>
            <person name="Boldt J."/>
            <person name="Bunk B."/>
            <person name="Haeckl F.J.F.P.J."/>
            <person name="Gunesch A.P."/>
            <person name="Birkelbach J."/>
            <person name="Nuebel U."/>
            <person name="Pietschmann T."/>
            <person name="Bach T."/>
            <person name="Mueller R."/>
        </authorList>
    </citation>
    <scope>NUCLEOTIDE SEQUENCE [LARGE SCALE GENOMIC DNA]</scope>
    <source>
        <strain evidence="2 3">MSr11954</strain>
    </source>
</reference>
<name>A0ABZ2M8T8_9BACT</name>
<dbReference type="RefSeq" id="WP_394828544.1">
    <property type="nucleotide sequence ID" value="NZ_CP089984.1"/>
</dbReference>
<accession>A0ABZ2M8T8</accession>
<organism evidence="2 3">
    <name type="scientific">Pendulispora albinea</name>
    <dbReference type="NCBI Taxonomy" id="2741071"/>
    <lineage>
        <taxon>Bacteria</taxon>
        <taxon>Pseudomonadati</taxon>
        <taxon>Myxococcota</taxon>
        <taxon>Myxococcia</taxon>
        <taxon>Myxococcales</taxon>
        <taxon>Sorangiineae</taxon>
        <taxon>Pendulisporaceae</taxon>
        <taxon>Pendulispora</taxon>
    </lineage>
</organism>
<dbReference type="EMBL" id="CP089984">
    <property type="protein sequence ID" value="WXB18919.1"/>
    <property type="molecule type" value="Genomic_DNA"/>
</dbReference>
<evidence type="ECO:0000313" key="2">
    <source>
        <dbReference type="EMBL" id="WXB18919.1"/>
    </source>
</evidence>
<protein>
    <submittedName>
        <fullName evidence="2">Uncharacterized protein</fullName>
    </submittedName>
</protein>
<dbReference type="Proteomes" id="UP001370348">
    <property type="component" value="Chromosome"/>
</dbReference>
<proteinExistence type="predicted"/>
<feature type="region of interest" description="Disordered" evidence="1">
    <location>
        <begin position="24"/>
        <end position="49"/>
    </location>
</feature>
<evidence type="ECO:0000313" key="3">
    <source>
        <dbReference type="Proteomes" id="UP001370348"/>
    </source>
</evidence>
<evidence type="ECO:0000256" key="1">
    <source>
        <dbReference type="SAM" id="MobiDB-lite"/>
    </source>
</evidence>